<reference evidence="5" key="1">
    <citation type="journal article" date="2021" name="Proc. Natl. Acad. Sci. U.S.A.">
        <title>A Catalog of Tens of Thousands of Viruses from Human Metagenomes Reveals Hidden Associations with Chronic Diseases.</title>
        <authorList>
            <person name="Tisza M.J."/>
            <person name="Buck C.B."/>
        </authorList>
    </citation>
    <scope>NUCLEOTIDE SEQUENCE</scope>
    <source>
        <strain evidence="5">CtULz28</strain>
    </source>
</reference>
<dbReference type="SMART" id="SM00990">
    <property type="entry name" value="VRR_NUC"/>
    <property type="match status" value="1"/>
</dbReference>
<evidence type="ECO:0000256" key="1">
    <source>
        <dbReference type="ARBA" id="ARBA00001946"/>
    </source>
</evidence>
<dbReference type="GO" id="GO:0016788">
    <property type="term" value="F:hydrolase activity, acting on ester bonds"/>
    <property type="evidence" value="ECO:0007669"/>
    <property type="project" value="InterPro"/>
</dbReference>
<dbReference type="EMBL" id="BK014684">
    <property type="protein sequence ID" value="DAD67721.1"/>
    <property type="molecule type" value="Genomic_DNA"/>
</dbReference>
<keyword evidence="3" id="KW-0378">Hydrolase</keyword>
<keyword evidence="2" id="KW-0540">Nuclease</keyword>
<protein>
    <submittedName>
        <fullName evidence="5">Nuclease</fullName>
    </submittedName>
</protein>
<name>A0A8S5LCU4_9CAUD</name>
<dbReference type="Gene3D" id="3.40.1350.10">
    <property type="match status" value="1"/>
</dbReference>
<sequence length="110" mass="12637">MFSLLSLRLEKIFMKKSEREIEAYLVKSIKNKNGLCMKWTSPGNAGVPDRIVIVPGGDVYFVELKAEGKRNNLSPLQKNFMQKLKNLNCEVRVIASFQEVDEFIEEVMPK</sequence>
<evidence type="ECO:0000256" key="2">
    <source>
        <dbReference type="ARBA" id="ARBA00022722"/>
    </source>
</evidence>
<dbReference type="InterPro" id="IPR014883">
    <property type="entry name" value="VRR_NUC"/>
</dbReference>
<accession>A0A8S5LCU4</accession>
<feature type="domain" description="VRR-NUC" evidence="4">
    <location>
        <begin position="16"/>
        <end position="98"/>
    </location>
</feature>
<dbReference type="Pfam" id="PF08774">
    <property type="entry name" value="VRR_NUC"/>
    <property type="match status" value="1"/>
</dbReference>
<dbReference type="GO" id="GO:0003676">
    <property type="term" value="F:nucleic acid binding"/>
    <property type="evidence" value="ECO:0007669"/>
    <property type="project" value="InterPro"/>
</dbReference>
<dbReference type="GO" id="GO:0004518">
    <property type="term" value="F:nuclease activity"/>
    <property type="evidence" value="ECO:0007669"/>
    <property type="project" value="UniProtKB-KW"/>
</dbReference>
<dbReference type="InterPro" id="IPR011856">
    <property type="entry name" value="tRNA_endonuc-like_dom_sf"/>
</dbReference>
<proteinExistence type="predicted"/>
<evidence type="ECO:0000313" key="5">
    <source>
        <dbReference type="EMBL" id="DAD67721.1"/>
    </source>
</evidence>
<organism evidence="5">
    <name type="scientific">Myoviridae sp. ctULz28</name>
    <dbReference type="NCBI Taxonomy" id="2823547"/>
    <lineage>
        <taxon>Viruses</taxon>
        <taxon>Duplodnaviria</taxon>
        <taxon>Heunggongvirae</taxon>
        <taxon>Uroviricota</taxon>
        <taxon>Caudoviricetes</taxon>
    </lineage>
</organism>
<comment type="cofactor">
    <cofactor evidence="1">
        <name>Mg(2+)</name>
        <dbReference type="ChEBI" id="CHEBI:18420"/>
    </cofactor>
</comment>
<evidence type="ECO:0000259" key="4">
    <source>
        <dbReference type="SMART" id="SM00990"/>
    </source>
</evidence>
<evidence type="ECO:0000256" key="3">
    <source>
        <dbReference type="ARBA" id="ARBA00022801"/>
    </source>
</evidence>